<dbReference type="InterPro" id="IPR019468">
    <property type="entry name" value="AdenyloSucc_lyase_C"/>
</dbReference>
<dbReference type="InterPro" id="IPR000362">
    <property type="entry name" value="Fumarate_lyase_fam"/>
</dbReference>
<keyword evidence="11" id="KW-0658">Purine biosynthesis</keyword>
<dbReference type="InterPro" id="IPR004769">
    <property type="entry name" value="Pur_lyase"/>
</dbReference>
<evidence type="ECO:0000256" key="8">
    <source>
        <dbReference type="ARBA" id="ARBA00030717"/>
    </source>
</evidence>
<evidence type="ECO:0000256" key="4">
    <source>
        <dbReference type="ARBA" id="ARBA00012339"/>
    </source>
</evidence>
<dbReference type="Pfam" id="PF00206">
    <property type="entry name" value="Lyase_1"/>
    <property type="match status" value="1"/>
</dbReference>
<evidence type="ECO:0000256" key="5">
    <source>
        <dbReference type="ARBA" id="ARBA00017058"/>
    </source>
</evidence>
<protein>
    <recommendedName>
        <fullName evidence="5 10">Adenylosuccinate lyase</fullName>
        <shortName evidence="11">ASL</shortName>
        <ecNumber evidence="4 10">4.3.2.2</ecNumber>
    </recommendedName>
    <alternativeName>
        <fullName evidence="8 11">Adenylosuccinase</fullName>
    </alternativeName>
</protein>
<evidence type="ECO:0000313" key="14">
    <source>
        <dbReference type="Proteomes" id="UP000604341"/>
    </source>
</evidence>
<evidence type="ECO:0000256" key="6">
    <source>
        <dbReference type="ARBA" id="ARBA00023239"/>
    </source>
</evidence>
<evidence type="ECO:0000256" key="1">
    <source>
        <dbReference type="ARBA" id="ARBA00004706"/>
    </source>
</evidence>
<accession>A0ABQ2FDH0</accession>
<dbReference type="EMBL" id="BMPE01000001">
    <property type="protein sequence ID" value="GGK86946.1"/>
    <property type="molecule type" value="Genomic_DNA"/>
</dbReference>
<dbReference type="SUPFAM" id="SSF48557">
    <property type="entry name" value="L-aspartase-like"/>
    <property type="match status" value="1"/>
</dbReference>
<dbReference type="Proteomes" id="UP000604341">
    <property type="component" value="Unassembled WGS sequence"/>
</dbReference>
<dbReference type="Pfam" id="PF10397">
    <property type="entry name" value="ADSL_C"/>
    <property type="match status" value="1"/>
</dbReference>
<dbReference type="EC" id="4.3.2.2" evidence="4 10"/>
<evidence type="ECO:0000256" key="9">
    <source>
        <dbReference type="ARBA" id="ARBA00049115"/>
    </source>
</evidence>
<dbReference type="Gene3D" id="1.10.40.30">
    <property type="entry name" value="Fumarase/aspartase (C-terminal domain)"/>
    <property type="match status" value="1"/>
</dbReference>
<dbReference type="SMART" id="SM00998">
    <property type="entry name" value="ADSL_C"/>
    <property type="match status" value="1"/>
</dbReference>
<evidence type="ECO:0000256" key="10">
    <source>
        <dbReference type="NCBIfam" id="TIGR00928"/>
    </source>
</evidence>
<keyword evidence="6 11" id="KW-0456">Lyase</keyword>
<organism evidence="13 14">
    <name type="scientific">Deinococcus radiotolerans</name>
    <dbReference type="NCBI Taxonomy" id="1309407"/>
    <lineage>
        <taxon>Bacteria</taxon>
        <taxon>Thermotogati</taxon>
        <taxon>Deinococcota</taxon>
        <taxon>Deinococci</taxon>
        <taxon>Deinococcales</taxon>
        <taxon>Deinococcaceae</taxon>
        <taxon>Deinococcus</taxon>
    </lineage>
</organism>
<dbReference type="InterPro" id="IPR020557">
    <property type="entry name" value="Fumarate_lyase_CS"/>
</dbReference>
<dbReference type="NCBIfam" id="TIGR00928">
    <property type="entry name" value="purB"/>
    <property type="match status" value="1"/>
</dbReference>
<reference evidence="14" key="1">
    <citation type="journal article" date="2019" name="Int. J. Syst. Evol. Microbiol.">
        <title>The Global Catalogue of Microorganisms (GCM) 10K type strain sequencing project: providing services to taxonomists for standard genome sequencing and annotation.</title>
        <authorList>
            <consortium name="The Broad Institute Genomics Platform"/>
            <consortium name="The Broad Institute Genome Sequencing Center for Infectious Disease"/>
            <person name="Wu L."/>
            <person name="Ma J."/>
        </authorList>
    </citation>
    <scope>NUCLEOTIDE SEQUENCE [LARGE SCALE GENOMIC DNA]</scope>
    <source>
        <strain evidence="14">JCM 19173</strain>
    </source>
</reference>
<dbReference type="PROSITE" id="PS00163">
    <property type="entry name" value="FUMARATE_LYASES"/>
    <property type="match status" value="1"/>
</dbReference>
<dbReference type="PANTHER" id="PTHR43172:SF1">
    <property type="entry name" value="ADENYLOSUCCINATE LYASE"/>
    <property type="match status" value="1"/>
</dbReference>
<comment type="caution">
    <text evidence="13">The sequence shown here is derived from an EMBL/GenBank/DDBJ whole genome shotgun (WGS) entry which is preliminary data.</text>
</comment>
<dbReference type="Gene3D" id="1.20.200.10">
    <property type="entry name" value="Fumarase/aspartase (Central domain)"/>
    <property type="match status" value="1"/>
</dbReference>
<dbReference type="Gene3D" id="1.10.275.10">
    <property type="entry name" value="Fumarase/aspartase (N-terminal domain)"/>
    <property type="match status" value="1"/>
</dbReference>
<comment type="catalytic activity">
    <reaction evidence="7">
        <text>(2S)-2-[5-amino-1-(5-phospho-beta-D-ribosyl)imidazole-4-carboxamido]succinate = 5-amino-1-(5-phospho-beta-D-ribosyl)imidazole-4-carboxamide + fumarate</text>
        <dbReference type="Rhea" id="RHEA:23920"/>
        <dbReference type="ChEBI" id="CHEBI:29806"/>
        <dbReference type="ChEBI" id="CHEBI:58443"/>
        <dbReference type="ChEBI" id="CHEBI:58475"/>
        <dbReference type="EC" id="4.3.2.2"/>
    </reaction>
    <physiologicalReaction direction="left-to-right" evidence="7">
        <dbReference type="Rhea" id="RHEA:23921"/>
    </physiologicalReaction>
</comment>
<evidence type="ECO:0000313" key="13">
    <source>
        <dbReference type="EMBL" id="GGK86946.1"/>
    </source>
</evidence>
<dbReference type="GO" id="GO:0016829">
    <property type="term" value="F:lyase activity"/>
    <property type="evidence" value="ECO:0007669"/>
    <property type="project" value="UniProtKB-KW"/>
</dbReference>
<comment type="pathway">
    <text evidence="2 11">Purine metabolism; AMP biosynthesis via de novo pathway; AMP from IMP: step 2/2.</text>
</comment>
<comment type="similarity">
    <text evidence="3 11">Belongs to the lyase 1 family. Adenylosuccinate lyase subfamily.</text>
</comment>
<evidence type="ECO:0000256" key="3">
    <source>
        <dbReference type="ARBA" id="ARBA00008273"/>
    </source>
</evidence>
<feature type="domain" description="Adenylosuccinate lyase C-terminal" evidence="12">
    <location>
        <begin position="365"/>
        <end position="444"/>
    </location>
</feature>
<comment type="pathway">
    <text evidence="1 11">Purine metabolism; IMP biosynthesis via de novo pathway; 5-amino-1-(5-phospho-D-ribosyl)imidazole-4-carboxamide from 5-amino-1-(5-phospho-D-ribosyl)imidazole-4-carboxylate: step 2/2.</text>
</comment>
<comment type="catalytic activity">
    <reaction evidence="9">
        <text>N(6)-(1,2-dicarboxyethyl)-AMP = fumarate + AMP</text>
        <dbReference type="Rhea" id="RHEA:16853"/>
        <dbReference type="ChEBI" id="CHEBI:29806"/>
        <dbReference type="ChEBI" id="CHEBI:57567"/>
        <dbReference type="ChEBI" id="CHEBI:456215"/>
        <dbReference type="EC" id="4.3.2.2"/>
    </reaction>
    <physiologicalReaction direction="left-to-right" evidence="9">
        <dbReference type="Rhea" id="RHEA:16854"/>
    </physiologicalReaction>
</comment>
<name>A0ABQ2FDH0_9DEIO</name>
<dbReference type="InterPro" id="IPR008948">
    <property type="entry name" value="L-Aspartase-like"/>
</dbReference>
<dbReference type="InterPro" id="IPR022761">
    <property type="entry name" value="Fumarate_lyase_N"/>
</dbReference>
<dbReference type="PRINTS" id="PR00149">
    <property type="entry name" value="FUMRATELYASE"/>
</dbReference>
<sequence length="445" mass="49967">MVGRVVRWKTVIDRYLTPEMKALWSEASKYRAWLRVELAAMQAQARHGEVPQAAFETLTAKSEADPLDEAFALKVAEIEAVTRHDIVAFTRALTDRYGDEARFIHHGLTSTDVVDTAQNLVLDEALGVIITDVEALREVCRMQAAAHKHTPTVGRTHGIHAEPMTFGLKFLNWMATLDRDLERLHAARKRIQVVMLSGSVGTFAHVSPRIEEEVAQAWGWQAAPVTNQTLARDRHAEILSALAIYGTTVEKIAVEIRHLQRSEVREAMEPFGKGQTGSSSMPHKKNPILTENVTGLARLLRGYLLTGLENVPLWHERDISHSSAERVILPDATAATSYATRRLTGVLRDLVVFPERMLRNLNDLGGLVFSQRVLHALIDEKGLLREDAYTLVQRNALRSWETGEGLRDLLKADPENPLSDAELDAAFDLQWYLRHVNDIYARFGM</sequence>
<keyword evidence="14" id="KW-1185">Reference proteome</keyword>
<dbReference type="InterPro" id="IPR024083">
    <property type="entry name" value="Fumarase/histidase_N"/>
</dbReference>
<gene>
    <name evidence="13" type="primary">purB</name>
    <name evidence="13" type="ORF">GCM10010844_01860</name>
</gene>
<proteinExistence type="inferred from homology"/>
<evidence type="ECO:0000256" key="2">
    <source>
        <dbReference type="ARBA" id="ARBA00004734"/>
    </source>
</evidence>
<evidence type="ECO:0000256" key="11">
    <source>
        <dbReference type="RuleBase" id="RU361172"/>
    </source>
</evidence>
<dbReference type="PRINTS" id="PR00145">
    <property type="entry name" value="ARGSUCLYASE"/>
</dbReference>
<evidence type="ECO:0000256" key="7">
    <source>
        <dbReference type="ARBA" id="ARBA00024477"/>
    </source>
</evidence>
<dbReference type="PANTHER" id="PTHR43172">
    <property type="entry name" value="ADENYLOSUCCINATE LYASE"/>
    <property type="match status" value="1"/>
</dbReference>
<dbReference type="CDD" id="cd01360">
    <property type="entry name" value="Adenylsuccinate_lyase_1"/>
    <property type="match status" value="1"/>
</dbReference>
<evidence type="ECO:0000259" key="12">
    <source>
        <dbReference type="SMART" id="SM00998"/>
    </source>
</evidence>